<gene>
    <name evidence="2" type="ORF">PGLA2088_LOCUS32013</name>
</gene>
<feature type="non-terminal residue" evidence="2">
    <location>
        <position position="750"/>
    </location>
</feature>
<reference evidence="2" key="1">
    <citation type="submission" date="2021-02" db="EMBL/GenBank/DDBJ databases">
        <authorList>
            <person name="Dougan E. K."/>
            <person name="Rhodes N."/>
            <person name="Thang M."/>
            <person name="Chan C."/>
        </authorList>
    </citation>
    <scope>NUCLEOTIDE SEQUENCE</scope>
</reference>
<protein>
    <recommendedName>
        <fullName evidence="4">Methyltransferase FkbM domain-containing protein</fullName>
    </recommendedName>
</protein>
<dbReference type="EMBL" id="CAJNNW010029768">
    <property type="protein sequence ID" value="CAE8701433.1"/>
    <property type="molecule type" value="Genomic_DNA"/>
</dbReference>
<dbReference type="InterPro" id="IPR029063">
    <property type="entry name" value="SAM-dependent_MTases_sf"/>
</dbReference>
<feature type="compositionally biased region" description="Low complexity" evidence="1">
    <location>
        <begin position="47"/>
        <end position="122"/>
    </location>
</feature>
<feature type="region of interest" description="Disordered" evidence="1">
    <location>
        <begin position="42"/>
        <end position="124"/>
    </location>
</feature>
<organism evidence="2 3">
    <name type="scientific">Polarella glacialis</name>
    <name type="common">Dinoflagellate</name>
    <dbReference type="NCBI Taxonomy" id="89957"/>
    <lineage>
        <taxon>Eukaryota</taxon>
        <taxon>Sar</taxon>
        <taxon>Alveolata</taxon>
        <taxon>Dinophyceae</taxon>
        <taxon>Suessiales</taxon>
        <taxon>Suessiaceae</taxon>
        <taxon>Polarella</taxon>
    </lineage>
</organism>
<feature type="compositionally biased region" description="Low complexity" evidence="1">
    <location>
        <begin position="176"/>
        <end position="188"/>
    </location>
</feature>
<dbReference type="Proteomes" id="UP000626109">
    <property type="component" value="Unassembled WGS sequence"/>
</dbReference>
<evidence type="ECO:0000256" key="1">
    <source>
        <dbReference type="SAM" id="MobiDB-lite"/>
    </source>
</evidence>
<accession>A0A813KGG7</accession>
<dbReference type="AlphaFoldDB" id="A0A813KGG7"/>
<proteinExistence type="predicted"/>
<comment type="caution">
    <text evidence="2">The sequence shown here is derived from an EMBL/GenBank/DDBJ whole genome shotgun (WGS) entry which is preliminary data.</text>
</comment>
<name>A0A813KGG7_POLGL</name>
<feature type="region of interest" description="Disordered" evidence="1">
    <location>
        <begin position="1"/>
        <end position="23"/>
    </location>
</feature>
<feature type="region of interest" description="Disordered" evidence="1">
    <location>
        <begin position="170"/>
        <end position="195"/>
    </location>
</feature>
<evidence type="ECO:0000313" key="3">
    <source>
        <dbReference type="Proteomes" id="UP000626109"/>
    </source>
</evidence>
<feature type="non-terminal residue" evidence="2">
    <location>
        <position position="1"/>
    </location>
</feature>
<sequence>ASASSSTNTNHANSNSSNNNNNINISNCSISLLLRSRNHRTCSPIRSHSSSNNNDNNNNNKHNSINNTNSNNNNNSNSNDATDNLSSSSAASLHSRGNNTNNNVNVNSNDNNSSSSNNSNNSKKLFPCSRRATCRCSNSSTNNSNSNNKNNNNKLFTFCKRSSEVRSCRGRHNLRSDSSSNNNSNDISSEPKQRSMPSLRIAASLLQKLLFLLTPLAARGGELWGDASCWQPAANGKEFQSELRGDLWSGGSVEHFAARGNYLWCCLSFVRQHLGHPDCWSGRDAHELGLSFERCCLSPLGAEAEAQRQASLASQAPDAFEQVSPGKFVLGLRGGDLWGLRHIDLNHPLLRQLTSLRGCDTEVWDEILFAIRLKGGCLSCSTPAGDLSRYLATEDAGCVAGKLFVAMSNFLSTPEEKLGEATADALEVRTRAAELLKLVEADLFATLQSEDLGLHLASRQTSLLERRFFDIFGVTPTQIRYILDHTWLGDDYSPIFDYGTGDSSVDSEGPGVAERPLIFDLGMSGGMDSLFYLVHGFKVLAVEANPMLALDVRTALNRYASRVRILSAAIVSDGSESTDSEAEGSEASPMLESSLSEFGFREVSFHIHKERPDFSALDIDRVPRHKRAGTFPVRAVTCAELVSEFGRPYGVKIDAEGADRACLSSLKAAGAMPRYLSTELPNLLTEGPEAAIALVQMLESMGYSWFKLCRQSIYNARTVLAVDQLTNKTDIMVSRQGVGLGASGLFGEAA</sequence>
<dbReference type="SUPFAM" id="SSF53335">
    <property type="entry name" value="S-adenosyl-L-methionine-dependent methyltransferases"/>
    <property type="match status" value="1"/>
</dbReference>
<evidence type="ECO:0008006" key="4">
    <source>
        <dbReference type="Google" id="ProtNLM"/>
    </source>
</evidence>
<evidence type="ECO:0000313" key="2">
    <source>
        <dbReference type="EMBL" id="CAE8701433.1"/>
    </source>
</evidence>